<accession>A0A8H8CP61</accession>
<dbReference type="PANTHER" id="PTHR44666:SF1">
    <property type="entry name" value="WD REPEAT-CONTAINING PROTEIN 53"/>
    <property type="match status" value="1"/>
</dbReference>
<comment type="caution">
    <text evidence="2">The sequence shown here is derived from an EMBL/GenBank/DDBJ whole genome shotgun (WGS) entry which is preliminary data.</text>
</comment>
<dbReference type="InterPro" id="IPR011047">
    <property type="entry name" value="Quinoprotein_ADH-like_sf"/>
</dbReference>
<dbReference type="InterPro" id="IPR042453">
    <property type="entry name" value="WDR53"/>
</dbReference>
<dbReference type="PANTHER" id="PTHR44666">
    <property type="entry name" value="WD REPEAT-CONTAINING PROTEIN 53"/>
    <property type="match status" value="1"/>
</dbReference>
<dbReference type="SMART" id="SM00320">
    <property type="entry name" value="WD40"/>
    <property type="match status" value="2"/>
</dbReference>
<feature type="region of interest" description="Disordered" evidence="1">
    <location>
        <begin position="357"/>
        <end position="376"/>
    </location>
</feature>
<dbReference type="Pfam" id="PF00400">
    <property type="entry name" value="WD40"/>
    <property type="match status" value="1"/>
</dbReference>
<dbReference type="InterPro" id="IPR015943">
    <property type="entry name" value="WD40/YVTN_repeat-like_dom_sf"/>
</dbReference>
<dbReference type="SUPFAM" id="SSF50998">
    <property type="entry name" value="Quinoprotein alcohol dehydrogenase-like"/>
    <property type="match status" value="1"/>
</dbReference>
<gene>
    <name evidence="2" type="ORF">JR316_003872</name>
</gene>
<reference evidence="2" key="1">
    <citation type="submission" date="2021-02" db="EMBL/GenBank/DDBJ databases">
        <title>Psilocybe cubensis genome.</title>
        <authorList>
            <person name="Mckernan K.J."/>
            <person name="Crawford S."/>
            <person name="Trippe A."/>
            <person name="Kane L.T."/>
            <person name="Mclaughlin S."/>
        </authorList>
    </citation>
    <scope>NUCLEOTIDE SEQUENCE [LARGE SCALE GENOMIC DNA]</scope>
    <source>
        <strain evidence="2">MGC-MH-2018</strain>
    </source>
</reference>
<sequence length="376" mass="40629">MEQDAGPAVDRNFTLDKTLTVPAHISSLAFGHAGHVFAGCDDGSLRVYDLSSYKVLKAVRGLGGEVSSIVCMKRPGSELRDAWVAHGQHISKFKFDPDPMIQTLESALVSVKVGESDADVLNELALNANKSHLAFTMDSGFVGVLDLSNNSITKMETKHDSVCGSVKFVPGRPRELISGGYDNILLHFDFVQGKVLSRRQIDTFALEGEISLSPPFVMSMAMSDTGVLAAGIADGRLWIGFGGEKVVLPGSKSSKKKVKMWEGLDEDQILLIKVAEGPIVAMAFSEHRKLTISTLMGVITQYRLIYDEVLGSVVLQQLWQKASPGIEKVNALIADEKRIIVGGFSAKGRGVIEVWKETPQPAQDQEGKSLAPTSTS</sequence>
<name>A0A8H8CP61_PSICU</name>
<dbReference type="AlphaFoldDB" id="A0A8H8CP61"/>
<dbReference type="EMBL" id="JAFIQS010000003">
    <property type="protein sequence ID" value="KAG5171784.1"/>
    <property type="molecule type" value="Genomic_DNA"/>
</dbReference>
<dbReference type="Gene3D" id="2.130.10.10">
    <property type="entry name" value="YVTN repeat-like/Quinoprotein amine dehydrogenase"/>
    <property type="match status" value="2"/>
</dbReference>
<evidence type="ECO:0000313" key="2">
    <source>
        <dbReference type="EMBL" id="KAG5171784.1"/>
    </source>
</evidence>
<dbReference type="InterPro" id="IPR001680">
    <property type="entry name" value="WD40_rpt"/>
</dbReference>
<organism evidence="2">
    <name type="scientific">Psilocybe cubensis</name>
    <name type="common">Psychedelic mushroom</name>
    <name type="synonym">Stropharia cubensis</name>
    <dbReference type="NCBI Taxonomy" id="181762"/>
    <lineage>
        <taxon>Eukaryota</taxon>
        <taxon>Fungi</taxon>
        <taxon>Dikarya</taxon>
        <taxon>Basidiomycota</taxon>
        <taxon>Agaricomycotina</taxon>
        <taxon>Agaricomycetes</taxon>
        <taxon>Agaricomycetidae</taxon>
        <taxon>Agaricales</taxon>
        <taxon>Agaricineae</taxon>
        <taxon>Strophariaceae</taxon>
        <taxon>Psilocybe</taxon>
    </lineage>
</organism>
<evidence type="ECO:0000256" key="1">
    <source>
        <dbReference type="SAM" id="MobiDB-lite"/>
    </source>
</evidence>
<protein>
    <submittedName>
        <fullName evidence="2">Uncharacterized protein</fullName>
    </submittedName>
</protein>
<proteinExistence type="predicted"/>